<dbReference type="GeneTree" id="ENSGT01150000287070"/>
<reference evidence="3" key="1">
    <citation type="journal article" date="2018" name="PLoS ONE">
        <title>Chinook salmon (Oncorhynchus tshawytscha) genome and transcriptome.</title>
        <authorList>
            <person name="Christensen K.A."/>
            <person name="Leong J.S."/>
            <person name="Sakhrani D."/>
            <person name="Biagi C.A."/>
            <person name="Minkley D.R."/>
            <person name="Withler R.E."/>
            <person name="Rondeau E.B."/>
            <person name="Koop B.F."/>
            <person name="Devlin R.H."/>
        </authorList>
    </citation>
    <scope>NUCLEOTIDE SEQUENCE [LARGE SCALE GENOMIC DNA]</scope>
</reference>
<feature type="domain" description="Tc1-like transposase DDE" evidence="1">
    <location>
        <begin position="1"/>
        <end position="47"/>
    </location>
</feature>
<dbReference type="Gene3D" id="3.30.420.10">
    <property type="entry name" value="Ribonuclease H-like superfamily/Ribonuclease H"/>
    <property type="match status" value="1"/>
</dbReference>
<dbReference type="Proteomes" id="UP000694402">
    <property type="component" value="Unassembled WGS sequence"/>
</dbReference>
<dbReference type="InterPro" id="IPR038717">
    <property type="entry name" value="Tc1-like_DDE_dom"/>
</dbReference>
<evidence type="ECO:0000313" key="3">
    <source>
        <dbReference type="Proteomes" id="UP000694402"/>
    </source>
</evidence>
<reference evidence="2" key="3">
    <citation type="submission" date="2025-09" db="UniProtKB">
        <authorList>
            <consortium name="Ensembl"/>
        </authorList>
    </citation>
    <scope>IDENTIFICATION</scope>
</reference>
<reference evidence="2" key="2">
    <citation type="submission" date="2025-08" db="UniProtKB">
        <authorList>
            <consortium name="Ensembl"/>
        </authorList>
    </citation>
    <scope>IDENTIFICATION</scope>
</reference>
<evidence type="ECO:0000259" key="1">
    <source>
        <dbReference type="Pfam" id="PF13358"/>
    </source>
</evidence>
<proteinExistence type="predicted"/>
<organism evidence="2 3">
    <name type="scientific">Oncorhynchus tshawytscha</name>
    <name type="common">Chinook salmon</name>
    <name type="synonym">Salmo tshawytscha</name>
    <dbReference type="NCBI Taxonomy" id="74940"/>
    <lineage>
        <taxon>Eukaryota</taxon>
        <taxon>Metazoa</taxon>
        <taxon>Chordata</taxon>
        <taxon>Craniata</taxon>
        <taxon>Vertebrata</taxon>
        <taxon>Euteleostomi</taxon>
        <taxon>Actinopterygii</taxon>
        <taxon>Neopterygii</taxon>
        <taxon>Teleostei</taxon>
        <taxon>Protacanthopterygii</taxon>
        <taxon>Salmoniformes</taxon>
        <taxon>Salmonidae</taxon>
        <taxon>Salmoninae</taxon>
        <taxon>Oncorhynchus</taxon>
    </lineage>
</organism>
<dbReference type="AlphaFoldDB" id="A0AAZ3PXM1"/>
<dbReference type="InterPro" id="IPR036397">
    <property type="entry name" value="RNaseH_sf"/>
</dbReference>
<sequence>MDNDPKHTSKVVEKWLKDNKVKVLEWPSQSPDLNPIENVWAELKKRV</sequence>
<name>A0AAZ3PXM1_ONCTS</name>
<dbReference type="Ensembl" id="ENSOTST00005177155.1">
    <property type="protein sequence ID" value="ENSOTSP00005121627.1"/>
    <property type="gene ID" value="ENSOTSG00005060035.1"/>
</dbReference>
<dbReference type="Pfam" id="PF13358">
    <property type="entry name" value="DDE_3"/>
    <property type="match status" value="1"/>
</dbReference>
<protein>
    <recommendedName>
        <fullName evidence="1">Tc1-like transposase DDE domain-containing protein</fullName>
    </recommendedName>
</protein>
<keyword evidence="3" id="KW-1185">Reference proteome</keyword>
<accession>A0AAZ3PXM1</accession>
<dbReference type="GO" id="GO:0003676">
    <property type="term" value="F:nucleic acid binding"/>
    <property type="evidence" value="ECO:0007669"/>
    <property type="project" value="InterPro"/>
</dbReference>
<evidence type="ECO:0000313" key="2">
    <source>
        <dbReference type="Ensembl" id="ENSOTSP00005121627.1"/>
    </source>
</evidence>